<dbReference type="STRING" id="1745343.A0A2J6QAH4"/>
<organism evidence="1 2">
    <name type="scientific">Hyaloscypha hepaticicola</name>
    <dbReference type="NCBI Taxonomy" id="2082293"/>
    <lineage>
        <taxon>Eukaryota</taxon>
        <taxon>Fungi</taxon>
        <taxon>Dikarya</taxon>
        <taxon>Ascomycota</taxon>
        <taxon>Pezizomycotina</taxon>
        <taxon>Leotiomycetes</taxon>
        <taxon>Helotiales</taxon>
        <taxon>Hyaloscyphaceae</taxon>
        <taxon>Hyaloscypha</taxon>
    </lineage>
</organism>
<dbReference type="OrthoDB" id="423221at2759"/>
<dbReference type="Proteomes" id="UP000235672">
    <property type="component" value="Unassembled WGS sequence"/>
</dbReference>
<evidence type="ECO:0000313" key="2">
    <source>
        <dbReference type="Proteomes" id="UP000235672"/>
    </source>
</evidence>
<protein>
    <recommendedName>
        <fullName evidence="3">SNF2 N-terminal domain-containing protein</fullName>
    </recommendedName>
</protein>
<keyword evidence="2" id="KW-1185">Reference proteome</keyword>
<name>A0A2J6QAH4_9HELO</name>
<proteinExistence type="predicted"/>
<sequence length="259" mass="28524">MNVATKGGGAWLALEILVQEANASGSVAEASSVKIRVPSRHITGPAYVNSDKRSSVKNKVNPNEIELIFSGKDSTKSKQSSAKRTNEIFHKGQNGLLHKLLTILQSLLAKAACPSSRAGLPKLRRRSHQGFAQETIETSDENASATHPGAIPTDATLILLPSHLVDQWHSEIGKFLPELRDKVIVMGSGKASHFAKLTIREVLEAKIIIVAWDNCTKPPYLKMLANLADLIELAVNWFSPPFTFITRMVRRQAMQRFRL</sequence>
<reference evidence="1 2" key="1">
    <citation type="submission" date="2016-05" db="EMBL/GenBank/DDBJ databases">
        <title>A degradative enzymes factory behind the ericoid mycorrhizal symbiosis.</title>
        <authorList>
            <consortium name="DOE Joint Genome Institute"/>
            <person name="Martino E."/>
            <person name="Morin E."/>
            <person name="Grelet G."/>
            <person name="Kuo A."/>
            <person name="Kohler A."/>
            <person name="Daghino S."/>
            <person name="Barry K."/>
            <person name="Choi C."/>
            <person name="Cichocki N."/>
            <person name="Clum A."/>
            <person name="Copeland A."/>
            <person name="Hainaut M."/>
            <person name="Haridas S."/>
            <person name="Labutti K."/>
            <person name="Lindquist E."/>
            <person name="Lipzen A."/>
            <person name="Khouja H.-R."/>
            <person name="Murat C."/>
            <person name="Ohm R."/>
            <person name="Olson A."/>
            <person name="Spatafora J."/>
            <person name="Veneault-Fourrey C."/>
            <person name="Henrissat B."/>
            <person name="Grigoriev I."/>
            <person name="Martin F."/>
            <person name="Perotto S."/>
        </authorList>
    </citation>
    <scope>NUCLEOTIDE SEQUENCE [LARGE SCALE GENOMIC DNA]</scope>
    <source>
        <strain evidence="1 2">UAMH 7357</strain>
    </source>
</reference>
<evidence type="ECO:0000313" key="1">
    <source>
        <dbReference type="EMBL" id="PMD23257.1"/>
    </source>
</evidence>
<accession>A0A2J6QAH4</accession>
<dbReference type="EMBL" id="KZ613475">
    <property type="protein sequence ID" value="PMD23257.1"/>
    <property type="molecule type" value="Genomic_DNA"/>
</dbReference>
<dbReference type="AlphaFoldDB" id="A0A2J6QAH4"/>
<evidence type="ECO:0008006" key="3">
    <source>
        <dbReference type="Google" id="ProtNLM"/>
    </source>
</evidence>
<gene>
    <name evidence="1" type="ORF">NA56DRAFT_657316</name>
</gene>